<evidence type="ECO:0000313" key="6">
    <source>
        <dbReference type="Proteomes" id="UP001236507"/>
    </source>
</evidence>
<sequence>MSTLNKGEYSGNILNLVEFEGIITSKTAYHDKVDQSYHYHANPHLSFIINGGHLERKNNQTAVKTSKDVLFYHSGEFHQTIPFTPDTKNLNLEIDSDFLRKHDISEELLEKAVLKNVRSKLFMLKLNSELNFNDGLSQTALHSLILDFVAEADVKDYQQILWCTKLEEFLNDNWNLNHSLEELSILLGVHPVTISKHFPKYIGCTISEYVRRIRITRSLDLLKSSNQSLTEIALFCGFSDQSHFLRTFKHLTGLNPKSFRNF</sequence>
<dbReference type="Gene3D" id="1.10.10.60">
    <property type="entry name" value="Homeodomain-like"/>
    <property type="match status" value="2"/>
</dbReference>
<dbReference type="PANTHER" id="PTHR43280:SF2">
    <property type="entry name" value="HTH-TYPE TRANSCRIPTIONAL REGULATOR EXSA"/>
    <property type="match status" value="1"/>
</dbReference>
<evidence type="ECO:0000313" key="5">
    <source>
        <dbReference type="EMBL" id="MDI9858294.1"/>
    </source>
</evidence>
<keyword evidence="1" id="KW-0805">Transcription regulation</keyword>
<dbReference type="SUPFAM" id="SSF46689">
    <property type="entry name" value="Homeodomain-like"/>
    <property type="match status" value="1"/>
</dbReference>
<protein>
    <submittedName>
        <fullName evidence="5">Helix-turn-helix transcriptional regulator</fullName>
    </submittedName>
</protein>
<evidence type="ECO:0000256" key="3">
    <source>
        <dbReference type="ARBA" id="ARBA00023163"/>
    </source>
</evidence>
<accession>A0ABT6Y4A3</accession>
<evidence type="ECO:0000256" key="2">
    <source>
        <dbReference type="ARBA" id="ARBA00023125"/>
    </source>
</evidence>
<proteinExistence type="predicted"/>
<dbReference type="InterPro" id="IPR009057">
    <property type="entry name" value="Homeodomain-like_sf"/>
</dbReference>
<dbReference type="RefSeq" id="WP_283343533.1">
    <property type="nucleotide sequence ID" value="NZ_JASHIF010000002.1"/>
</dbReference>
<dbReference type="Proteomes" id="UP001236507">
    <property type="component" value="Unassembled WGS sequence"/>
</dbReference>
<dbReference type="Pfam" id="PF12833">
    <property type="entry name" value="HTH_18"/>
    <property type="match status" value="1"/>
</dbReference>
<dbReference type="PRINTS" id="PR00032">
    <property type="entry name" value="HTHARAC"/>
</dbReference>
<keyword evidence="2" id="KW-0238">DNA-binding</keyword>
<gene>
    <name evidence="5" type="ORF">QM524_03620</name>
</gene>
<feature type="domain" description="HTH araC/xylS-type" evidence="4">
    <location>
        <begin position="164"/>
        <end position="262"/>
    </location>
</feature>
<keyword evidence="6" id="KW-1185">Reference proteome</keyword>
<name>A0ABT6Y4A3_9BACT</name>
<evidence type="ECO:0000256" key="1">
    <source>
        <dbReference type="ARBA" id="ARBA00023015"/>
    </source>
</evidence>
<dbReference type="PANTHER" id="PTHR43280">
    <property type="entry name" value="ARAC-FAMILY TRANSCRIPTIONAL REGULATOR"/>
    <property type="match status" value="1"/>
</dbReference>
<comment type="caution">
    <text evidence="5">The sequence shown here is derived from an EMBL/GenBank/DDBJ whole genome shotgun (WGS) entry which is preliminary data.</text>
</comment>
<keyword evidence="3" id="KW-0804">Transcription</keyword>
<dbReference type="SMART" id="SM00342">
    <property type="entry name" value="HTH_ARAC"/>
    <property type="match status" value="1"/>
</dbReference>
<organism evidence="5 6">
    <name type="scientific">Flectobacillus roseus</name>
    <dbReference type="NCBI Taxonomy" id="502259"/>
    <lineage>
        <taxon>Bacteria</taxon>
        <taxon>Pseudomonadati</taxon>
        <taxon>Bacteroidota</taxon>
        <taxon>Cytophagia</taxon>
        <taxon>Cytophagales</taxon>
        <taxon>Flectobacillaceae</taxon>
        <taxon>Flectobacillus</taxon>
    </lineage>
</organism>
<dbReference type="EMBL" id="JASHIF010000002">
    <property type="protein sequence ID" value="MDI9858294.1"/>
    <property type="molecule type" value="Genomic_DNA"/>
</dbReference>
<reference evidence="5 6" key="1">
    <citation type="submission" date="2023-05" db="EMBL/GenBank/DDBJ databases">
        <title>Novel species of genus Flectobacillus isolated from stream in China.</title>
        <authorList>
            <person name="Lu H."/>
        </authorList>
    </citation>
    <scope>NUCLEOTIDE SEQUENCE [LARGE SCALE GENOMIC DNA]</scope>
    <source>
        <strain evidence="5 6">KCTC 42575</strain>
    </source>
</reference>
<dbReference type="InterPro" id="IPR018060">
    <property type="entry name" value="HTH_AraC"/>
</dbReference>
<dbReference type="InterPro" id="IPR020449">
    <property type="entry name" value="Tscrpt_reg_AraC-type_HTH"/>
</dbReference>
<evidence type="ECO:0000259" key="4">
    <source>
        <dbReference type="PROSITE" id="PS01124"/>
    </source>
</evidence>
<dbReference type="PROSITE" id="PS01124">
    <property type="entry name" value="HTH_ARAC_FAMILY_2"/>
    <property type="match status" value="1"/>
</dbReference>